<dbReference type="NCBIfam" id="TIGR00287">
    <property type="entry name" value="cas1"/>
    <property type="match status" value="1"/>
</dbReference>
<proteinExistence type="inferred from homology"/>
<comment type="similarity">
    <text evidence="10">Belongs to the CRISPR-associated endonuclease Cas1 family.</text>
</comment>
<dbReference type="NCBIfam" id="TIGR03640">
    <property type="entry name" value="cas1_DVULG"/>
    <property type="match status" value="1"/>
</dbReference>
<dbReference type="InterPro" id="IPR050646">
    <property type="entry name" value="Cas1"/>
</dbReference>
<keyword evidence="4 10" id="KW-0378">Hydrolase</keyword>
<dbReference type="STRING" id="1231336.L248_0006"/>
<keyword evidence="1 10" id="KW-0540">Nuclease</keyword>
<dbReference type="InterPro" id="IPR042211">
    <property type="entry name" value="CRISPR-assoc_Cas1_N"/>
</dbReference>
<dbReference type="PANTHER" id="PTHR34353:SF2">
    <property type="entry name" value="CRISPR-ASSOCIATED ENDONUCLEASE CAS1 1"/>
    <property type="match status" value="1"/>
</dbReference>
<evidence type="ECO:0000256" key="7">
    <source>
        <dbReference type="ARBA" id="ARBA00023125"/>
    </source>
</evidence>
<keyword evidence="8 10" id="KW-0464">Manganese</keyword>
<dbReference type="Pfam" id="PF01867">
    <property type="entry name" value="Cas_Cas1"/>
    <property type="match status" value="1"/>
</dbReference>
<evidence type="ECO:0000256" key="3">
    <source>
        <dbReference type="ARBA" id="ARBA00022759"/>
    </source>
</evidence>
<evidence type="ECO:0000256" key="9">
    <source>
        <dbReference type="ARBA" id="ARBA00038592"/>
    </source>
</evidence>
<dbReference type="AlphaFoldDB" id="U4TYE7"/>
<comment type="cofactor">
    <cofactor evidence="10">
        <name>Mg(2+)</name>
        <dbReference type="ChEBI" id="CHEBI:18420"/>
    </cofactor>
    <cofactor evidence="10">
        <name>Mn(2+)</name>
        <dbReference type="ChEBI" id="CHEBI:29035"/>
    </cofactor>
</comment>
<dbReference type="GO" id="GO:0051607">
    <property type="term" value="P:defense response to virus"/>
    <property type="evidence" value="ECO:0007669"/>
    <property type="project" value="UniProtKB-UniRule"/>
</dbReference>
<keyword evidence="3 10" id="KW-0255">Endonuclease</keyword>
<feature type="binding site" evidence="10">
    <location>
        <position position="197"/>
    </location>
    <ligand>
        <name>Mn(2+)</name>
        <dbReference type="ChEBI" id="CHEBI:29035"/>
    </ligand>
</feature>
<evidence type="ECO:0000256" key="10">
    <source>
        <dbReference type="HAMAP-Rule" id="MF_01470"/>
    </source>
</evidence>
<accession>U4TYE7</accession>
<keyword evidence="5 10" id="KW-0460">Magnesium</keyword>
<protein>
    <recommendedName>
        <fullName evidence="10">CRISPR-associated endonuclease Cas1</fullName>
        <ecNumber evidence="10">3.1.-.-</ecNumber>
    </recommendedName>
</protein>
<comment type="subunit">
    <text evidence="9 10">Homodimer, forms a heterotetramer with a Cas2 homodimer.</text>
</comment>
<evidence type="ECO:0000256" key="2">
    <source>
        <dbReference type="ARBA" id="ARBA00022723"/>
    </source>
</evidence>
<dbReference type="EMBL" id="KI271582">
    <property type="protein sequence ID" value="ERL66327.1"/>
    <property type="molecule type" value="Genomic_DNA"/>
</dbReference>
<dbReference type="eggNOG" id="COG1518">
    <property type="taxonomic scope" value="Bacteria"/>
</dbReference>
<dbReference type="GO" id="GO:0016787">
    <property type="term" value="F:hydrolase activity"/>
    <property type="evidence" value="ECO:0007669"/>
    <property type="project" value="UniProtKB-KW"/>
</dbReference>
<dbReference type="GO" id="GO:0043571">
    <property type="term" value="P:maintenance of CRISPR repeat elements"/>
    <property type="evidence" value="ECO:0007669"/>
    <property type="project" value="UniProtKB-UniRule"/>
</dbReference>
<dbReference type="GO" id="GO:0004520">
    <property type="term" value="F:DNA endonuclease activity"/>
    <property type="evidence" value="ECO:0007669"/>
    <property type="project" value="InterPro"/>
</dbReference>
<evidence type="ECO:0000256" key="6">
    <source>
        <dbReference type="ARBA" id="ARBA00023118"/>
    </source>
</evidence>
<dbReference type="HOGENOM" id="CLU_052779_1_0_9"/>
<dbReference type="PANTHER" id="PTHR34353">
    <property type="entry name" value="CRISPR-ASSOCIATED ENDONUCLEASE CAS1 1"/>
    <property type="match status" value="1"/>
</dbReference>
<keyword evidence="7 10" id="KW-0238">DNA-binding</keyword>
<evidence type="ECO:0000256" key="1">
    <source>
        <dbReference type="ARBA" id="ARBA00022722"/>
    </source>
</evidence>
<dbReference type="GO" id="GO:0046872">
    <property type="term" value="F:metal ion binding"/>
    <property type="evidence" value="ECO:0007669"/>
    <property type="project" value="UniProtKB-UniRule"/>
</dbReference>
<evidence type="ECO:0000256" key="5">
    <source>
        <dbReference type="ARBA" id="ARBA00022842"/>
    </source>
</evidence>
<evidence type="ECO:0000256" key="4">
    <source>
        <dbReference type="ARBA" id="ARBA00022801"/>
    </source>
</evidence>
<keyword evidence="12" id="KW-1185">Reference proteome</keyword>
<dbReference type="HAMAP" id="MF_01470">
    <property type="entry name" value="Cas1"/>
    <property type="match status" value="1"/>
</dbReference>
<dbReference type="Gene3D" id="3.100.10.20">
    <property type="entry name" value="CRISPR-associated endonuclease Cas1, N-terminal domain"/>
    <property type="match status" value="1"/>
</dbReference>
<dbReference type="InterPro" id="IPR002729">
    <property type="entry name" value="CRISPR-assoc_Cas1"/>
</dbReference>
<dbReference type="Proteomes" id="UP000030647">
    <property type="component" value="Unassembled WGS sequence"/>
</dbReference>
<dbReference type="Gene3D" id="1.20.120.920">
    <property type="entry name" value="CRISPR-associated endonuclease Cas1, C-terminal domain"/>
    <property type="match status" value="1"/>
</dbReference>
<evidence type="ECO:0000313" key="12">
    <source>
        <dbReference type="Proteomes" id="UP000030647"/>
    </source>
</evidence>
<evidence type="ECO:0000313" key="11">
    <source>
        <dbReference type="EMBL" id="ERL66327.1"/>
    </source>
</evidence>
<sequence length="374" mass="41992">MQELFTSRHLSPSTHKDTIGGTIFRREARCAMKPLLNTLFVNTPDAYLSLDGGNVAVSVDYQSLGKVPLINIDSIICFARSGASPALMSCCIDQNKPMTFLTPSGRFLGTVVGAVNGNVVLRKQQYRISDDAALAGEFSRNFIIGKLFNQRWMVERYIRDHALVIDTQRFKNLSQALFSAIEELRETSDIDTIRGIEGNAAANYFAHFDDFILQKGSGFSFSERSRRPPLDRTNALLSFAYSLLANDCAAALLSVGLDPYVGFMHQDRPGRQSLALDLMEELRGVFADRFVLKLINKQMLDKQDFLEQESGAVMLTDKGRKVFLDQWTAKKQETLTHPFLQEKIVWGLVPFVQALLLARSVRGDLDSYPAFLWK</sequence>
<keyword evidence="2 10" id="KW-0479">Metal-binding</keyword>
<gene>
    <name evidence="10" type="primary">cas1</name>
    <name evidence="11" type="ORF">L248_0006</name>
</gene>
<feature type="binding site" evidence="10">
    <location>
        <position position="265"/>
    </location>
    <ligand>
        <name>Mn(2+)</name>
        <dbReference type="ChEBI" id="CHEBI:29035"/>
    </ligand>
</feature>
<dbReference type="InterPro" id="IPR019856">
    <property type="entry name" value="CRISPR-assoc_Cas1_DVULG"/>
</dbReference>
<dbReference type="InterPro" id="IPR042206">
    <property type="entry name" value="CRISPR-assoc_Cas1_C"/>
</dbReference>
<keyword evidence="6 10" id="KW-0051">Antiviral defense</keyword>
<dbReference type="EC" id="3.1.-.-" evidence="10"/>
<reference evidence="12" key="1">
    <citation type="journal article" date="2013" name="Genome Announc.">
        <title>Whole-Genome Sequencing of Lactobacillus shenzhenensis Strain LY-73T.</title>
        <authorList>
            <person name="Lin Z."/>
            <person name="Liu Z."/>
            <person name="Yang R."/>
            <person name="Zou Y."/>
            <person name="Wan D."/>
            <person name="Chen J."/>
            <person name="Guo M."/>
            <person name="Zhao J."/>
            <person name="Fang C."/>
            <person name="Yang R."/>
            <person name="Liu F."/>
        </authorList>
    </citation>
    <scope>NUCLEOTIDE SEQUENCE [LARGE SCALE GENOMIC DNA]</scope>
    <source>
        <strain evidence="12">LY-73</strain>
    </source>
</reference>
<comment type="function">
    <text evidence="10">CRISPR (clustered regularly interspaced short palindromic repeat), is an adaptive immune system that provides protection against mobile genetic elements (viruses, transposable elements and conjugative plasmids). CRISPR clusters contain spacers, sequences complementary to antecedent mobile elements, and target invading nucleic acids. CRISPR clusters are transcribed and processed into CRISPR RNA (crRNA). Acts as a dsDNA endonuclease. Involved in the integration of spacer DNA into the CRISPR cassette.</text>
</comment>
<name>U4TYE7_9LACO</name>
<dbReference type="GO" id="GO:0003677">
    <property type="term" value="F:DNA binding"/>
    <property type="evidence" value="ECO:0007669"/>
    <property type="project" value="UniProtKB-KW"/>
</dbReference>
<evidence type="ECO:0000256" key="8">
    <source>
        <dbReference type="ARBA" id="ARBA00023211"/>
    </source>
</evidence>
<organism evidence="11 12">
    <name type="scientific">Schleiferilactobacillus shenzhenensis LY-73</name>
    <dbReference type="NCBI Taxonomy" id="1231336"/>
    <lineage>
        <taxon>Bacteria</taxon>
        <taxon>Bacillati</taxon>
        <taxon>Bacillota</taxon>
        <taxon>Bacilli</taxon>
        <taxon>Lactobacillales</taxon>
        <taxon>Lactobacillaceae</taxon>
        <taxon>Schleiferilactobacillus</taxon>
    </lineage>
</organism>
<feature type="binding site" evidence="10">
    <location>
        <position position="280"/>
    </location>
    <ligand>
        <name>Mn(2+)</name>
        <dbReference type="ChEBI" id="CHEBI:29035"/>
    </ligand>
</feature>